<protein>
    <submittedName>
        <fullName evidence="2">Uncharacterized protein</fullName>
    </submittedName>
</protein>
<keyword evidence="3" id="KW-1185">Reference proteome</keyword>
<comment type="caution">
    <text evidence="2">The sequence shown here is derived from an EMBL/GenBank/DDBJ whole genome shotgun (WGS) entry which is preliminary data.</text>
</comment>
<evidence type="ECO:0000256" key="1">
    <source>
        <dbReference type="SAM" id="SignalP"/>
    </source>
</evidence>
<feature type="signal peptide" evidence="1">
    <location>
        <begin position="1"/>
        <end position="28"/>
    </location>
</feature>
<reference evidence="2 3" key="1">
    <citation type="submission" date="2021-03" db="EMBL/GenBank/DDBJ databases">
        <title>Genomic Encyclopedia of Type Strains, Phase IV (KMG-IV): sequencing the most valuable type-strain genomes for metagenomic binning, comparative biology and taxonomic classification.</title>
        <authorList>
            <person name="Goeker M."/>
        </authorList>
    </citation>
    <scope>NUCLEOTIDE SEQUENCE [LARGE SCALE GENOMIC DNA]</scope>
    <source>
        <strain evidence="2 3">DSM 26427</strain>
    </source>
</reference>
<gene>
    <name evidence="2" type="ORF">J2Z75_004532</name>
</gene>
<name>A0ABS4ESS4_9HYPH</name>
<organism evidence="2 3">
    <name type="scientific">Rhizobium herbae</name>
    <dbReference type="NCBI Taxonomy" id="508661"/>
    <lineage>
        <taxon>Bacteria</taxon>
        <taxon>Pseudomonadati</taxon>
        <taxon>Pseudomonadota</taxon>
        <taxon>Alphaproteobacteria</taxon>
        <taxon>Hyphomicrobiales</taxon>
        <taxon>Rhizobiaceae</taxon>
        <taxon>Rhizobium/Agrobacterium group</taxon>
        <taxon>Rhizobium</taxon>
    </lineage>
</organism>
<sequence>MKKIVTLVLTAALLSAAGSVPLIGTAYAQKAHSSRPVNTNPRVTVIIIRDYIGPDDFQQVPRTYRYPSAQTYARGQEEIRSTPNIRAALQKRGIPARNVNGVQTAFNGGKIVYVR</sequence>
<keyword evidence="1" id="KW-0732">Signal</keyword>
<dbReference type="RefSeq" id="WP_209854996.1">
    <property type="nucleotide sequence ID" value="NZ_JAGGJV010000009.1"/>
</dbReference>
<proteinExistence type="predicted"/>
<feature type="chain" id="PRO_5047487259" evidence="1">
    <location>
        <begin position="29"/>
        <end position="115"/>
    </location>
</feature>
<accession>A0ABS4ESS4</accession>
<dbReference type="Proteomes" id="UP000823786">
    <property type="component" value="Unassembled WGS sequence"/>
</dbReference>
<evidence type="ECO:0000313" key="3">
    <source>
        <dbReference type="Proteomes" id="UP000823786"/>
    </source>
</evidence>
<evidence type="ECO:0000313" key="2">
    <source>
        <dbReference type="EMBL" id="MBP1861004.1"/>
    </source>
</evidence>
<dbReference type="EMBL" id="JAGGJV010000009">
    <property type="protein sequence ID" value="MBP1861004.1"/>
    <property type="molecule type" value="Genomic_DNA"/>
</dbReference>